<dbReference type="Proteomes" id="UP000198703">
    <property type="component" value="Unassembled WGS sequence"/>
</dbReference>
<evidence type="ECO:0000313" key="1">
    <source>
        <dbReference type="EMBL" id="SEA88658.1"/>
    </source>
</evidence>
<evidence type="ECO:0000313" key="2">
    <source>
        <dbReference type="Proteomes" id="UP000198703"/>
    </source>
</evidence>
<proteinExistence type="predicted"/>
<keyword evidence="2" id="KW-1185">Reference proteome</keyword>
<dbReference type="STRING" id="89524.SAMN05444370_1164"/>
<dbReference type="AlphaFoldDB" id="A0A1H4EVJ0"/>
<sequence length="339" mass="36451">MVERTPPPEDFRNSEAVEAWLRGQPRDVSVAIAARAALRVLPAWENAFDRPDHAREWRRPNTGEVGKQRRPAVLPNGPARTLMLAIFRAVAASIVSSRREDFGGTIGFTAAAAAAAAERSIDQEANAARFAARCAAAAAGADAAAAVNWSDHAASHLGFGPANAAALRADATAGVAAPRPLWIGATPDSASHVWRKLRERLLAADEGWEVWADWYEARLRGDPFDPALEEARVLLPEALWEQGPKAVNTEIAKRMAAHSEGDAKEAAHSAHDEFEQANNPDAIEDLDRLLAAEAIADAPADFKIDEGRSRIRMVAGKADMPTPLDPLIDLDWRGRLAGA</sequence>
<accession>A0A1H4EVJ0</accession>
<organism evidence="1 2">
    <name type="scientific">Rubrimonas cliftonensis</name>
    <dbReference type="NCBI Taxonomy" id="89524"/>
    <lineage>
        <taxon>Bacteria</taxon>
        <taxon>Pseudomonadati</taxon>
        <taxon>Pseudomonadota</taxon>
        <taxon>Alphaproteobacteria</taxon>
        <taxon>Rhodobacterales</taxon>
        <taxon>Paracoccaceae</taxon>
        <taxon>Rubrimonas</taxon>
    </lineage>
</organism>
<name>A0A1H4EVJ0_9RHOB</name>
<protein>
    <submittedName>
        <fullName evidence="1">Uncharacterized protein</fullName>
    </submittedName>
</protein>
<dbReference type="EMBL" id="FNQM01000016">
    <property type="protein sequence ID" value="SEA88658.1"/>
    <property type="molecule type" value="Genomic_DNA"/>
</dbReference>
<gene>
    <name evidence="1" type="ORF">SAMN05444370_1164</name>
</gene>
<reference evidence="1 2" key="1">
    <citation type="submission" date="2016-10" db="EMBL/GenBank/DDBJ databases">
        <authorList>
            <person name="de Groot N.N."/>
        </authorList>
    </citation>
    <scope>NUCLEOTIDE SEQUENCE [LARGE SCALE GENOMIC DNA]</scope>
    <source>
        <strain evidence="1 2">DSM 15345</strain>
    </source>
</reference>